<dbReference type="AlphaFoldDB" id="A0AAD6U8F7"/>
<evidence type="ECO:0000313" key="3">
    <source>
        <dbReference type="EMBL" id="KAJ7093379.1"/>
    </source>
</evidence>
<organism evidence="3 4">
    <name type="scientific">Mycena belliarum</name>
    <dbReference type="NCBI Taxonomy" id="1033014"/>
    <lineage>
        <taxon>Eukaryota</taxon>
        <taxon>Fungi</taxon>
        <taxon>Dikarya</taxon>
        <taxon>Basidiomycota</taxon>
        <taxon>Agaricomycotina</taxon>
        <taxon>Agaricomycetes</taxon>
        <taxon>Agaricomycetidae</taxon>
        <taxon>Agaricales</taxon>
        <taxon>Marasmiineae</taxon>
        <taxon>Mycenaceae</taxon>
        <taxon>Mycena</taxon>
    </lineage>
</organism>
<keyword evidence="4" id="KW-1185">Reference proteome</keyword>
<feature type="compositionally biased region" description="Low complexity" evidence="1">
    <location>
        <begin position="146"/>
        <end position="204"/>
    </location>
</feature>
<keyword evidence="2" id="KW-0472">Membrane</keyword>
<accession>A0AAD6U8F7</accession>
<sequence length="423" mass="44324">MICFPSRDILDTRPWALRSLKAPVPRSDYSFSSGWFLCLPCSLLVSSLPSSSNQPTFCQRSFARFPLYIFNMQIPCAVLLAVLFSVPTFAAPLPTALVGDELALEARATKAKPVAKPVAKAPVKAAAKPVAKAPVKAAAAKAPVKAAPKAAPAPAKKPAAAPAKKPAAAPAKKPAAAPAKKPAAAPAKKPVAGCPPAKAPAKPAGKPKRMLEALSRDVRIASRTLFGLIQPRVTAGNEFIGWHGTNENTAKLWESSGEIVRPVTKEGQTAGRSGLDAELGAGLYISDTLSVAEAAAAINAQTNKLKGKVCAIFARSSVNWRGARAKVQIPELLRGNAAVKEQERQSYITNVPGKVGRVPAVLLGPLTGSANQMMIIESLNANFEAQCFDITGLNSAGAAAFEKAGNKVCFVYQRGPYQVMGHR</sequence>
<keyword evidence="2" id="KW-1133">Transmembrane helix</keyword>
<keyword evidence="2" id="KW-0812">Transmembrane</keyword>
<gene>
    <name evidence="3" type="ORF">B0H15DRAFT_157033</name>
</gene>
<feature type="transmembrane region" description="Helical" evidence="2">
    <location>
        <begin position="67"/>
        <end position="86"/>
    </location>
</feature>
<name>A0AAD6U8F7_9AGAR</name>
<dbReference type="EMBL" id="JARJCN010000016">
    <property type="protein sequence ID" value="KAJ7093379.1"/>
    <property type="molecule type" value="Genomic_DNA"/>
</dbReference>
<evidence type="ECO:0000313" key="4">
    <source>
        <dbReference type="Proteomes" id="UP001222325"/>
    </source>
</evidence>
<dbReference type="Proteomes" id="UP001222325">
    <property type="component" value="Unassembled WGS sequence"/>
</dbReference>
<comment type="caution">
    <text evidence="3">The sequence shown here is derived from an EMBL/GenBank/DDBJ whole genome shotgun (WGS) entry which is preliminary data.</text>
</comment>
<protein>
    <submittedName>
        <fullName evidence="3">Uncharacterized protein</fullName>
    </submittedName>
</protein>
<feature type="region of interest" description="Disordered" evidence="1">
    <location>
        <begin position="146"/>
        <end position="209"/>
    </location>
</feature>
<reference evidence="3" key="1">
    <citation type="submission" date="2023-03" db="EMBL/GenBank/DDBJ databases">
        <title>Massive genome expansion in bonnet fungi (Mycena s.s.) driven by repeated elements and novel gene families across ecological guilds.</title>
        <authorList>
            <consortium name="Lawrence Berkeley National Laboratory"/>
            <person name="Harder C.B."/>
            <person name="Miyauchi S."/>
            <person name="Viragh M."/>
            <person name="Kuo A."/>
            <person name="Thoen E."/>
            <person name="Andreopoulos B."/>
            <person name="Lu D."/>
            <person name="Skrede I."/>
            <person name="Drula E."/>
            <person name="Henrissat B."/>
            <person name="Morin E."/>
            <person name="Kohler A."/>
            <person name="Barry K."/>
            <person name="LaButti K."/>
            <person name="Morin E."/>
            <person name="Salamov A."/>
            <person name="Lipzen A."/>
            <person name="Mereny Z."/>
            <person name="Hegedus B."/>
            <person name="Baldrian P."/>
            <person name="Stursova M."/>
            <person name="Weitz H."/>
            <person name="Taylor A."/>
            <person name="Grigoriev I.V."/>
            <person name="Nagy L.G."/>
            <person name="Martin F."/>
            <person name="Kauserud H."/>
        </authorList>
    </citation>
    <scope>NUCLEOTIDE SEQUENCE</scope>
    <source>
        <strain evidence="3">CBHHK173m</strain>
    </source>
</reference>
<proteinExistence type="predicted"/>
<evidence type="ECO:0000256" key="1">
    <source>
        <dbReference type="SAM" id="MobiDB-lite"/>
    </source>
</evidence>
<evidence type="ECO:0000256" key="2">
    <source>
        <dbReference type="SAM" id="Phobius"/>
    </source>
</evidence>